<name>A0A381SPP8_9ZZZZ</name>
<dbReference type="InterPro" id="IPR014710">
    <property type="entry name" value="RmlC-like_jellyroll"/>
</dbReference>
<dbReference type="SUPFAM" id="SSF51182">
    <property type="entry name" value="RmlC-like cupins"/>
    <property type="match status" value="2"/>
</dbReference>
<dbReference type="Gene3D" id="2.60.120.10">
    <property type="entry name" value="Jelly Rolls"/>
    <property type="match status" value="2"/>
</dbReference>
<proteinExistence type="predicted"/>
<protein>
    <recommendedName>
        <fullName evidence="2">Cupin 2 conserved barrel domain-containing protein</fullName>
    </recommendedName>
</protein>
<evidence type="ECO:0000313" key="1">
    <source>
        <dbReference type="EMBL" id="SVA06025.1"/>
    </source>
</evidence>
<evidence type="ECO:0008006" key="2">
    <source>
        <dbReference type="Google" id="ProtNLM"/>
    </source>
</evidence>
<dbReference type="EMBL" id="UINC01003403">
    <property type="protein sequence ID" value="SVA06025.1"/>
    <property type="molecule type" value="Genomic_DNA"/>
</dbReference>
<gene>
    <name evidence="1" type="ORF">METZ01_LOCUS58879</name>
</gene>
<dbReference type="AlphaFoldDB" id="A0A381SPP8"/>
<organism evidence="1">
    <name type="scientific">marine metagenome</name>
    <dbReference type="NCBI Taxonomy" id="408172"/>
    <lineage>
        <taxon>unclassified sequences</taxon>
        <taxon>metagenomes</taxon>
        <taxon>ecological metagenomes</taxon>
    </lineage>
</organism>
<reference evidence="1" key="1">
    <citation type="submission" date="2018-05" db="EMBL/GenBank/DDBJ databases">
        <authorList>
            <person name="Lanie J.A."/>
            <person name="Ng W.-L."/>
            <person name="Kazmierczak K.M."/>
            <person name="Andrzejewski T.M."/>
            <person name="Davidsen T.M."/>
            <person name="Wayne K.J."/>
            <person name="Tettelin H."/>
            <person name="Glass J.I."/>
            <person name="Rusch D."/>
            <person name="Podicherti R."/>
            <person name="Tsui H.-C.T."/>
            <person name="Winkler M.E."/>
        </authorList>
    </citation>
    <scope>NUCLEOTIDE SEQUENCE</scope>
</reference>
<sequence length="383" mass="41225">MNQNPVLQASGAVIVDIDDVDRRIIEPHQFVADTEAFIDVRIPGSAGKASYSFIGPGVSQNADQIVNLAEPHGFNIGAASMPHGIVNNPHMHYTAEVFICTRGRWEMRLGQHGDQTVEIGPNTLFSVPTWIFRGFKNIGDDDGWLLTVLGSDNTGGILWAPQILEAAASTGLHLSPAGAVIDATVGEPTNDTIAPIDETRLGELDHYTDAEIAERVVGPDRLDWSEVALLSSVLPGHGSAIAPVIGFGLTEDRQQRPPIWTPHGFTLEWLRLEPGASTGPHRIDQNQVLLLVEGGWQVTYNRLDDQIARGVTEGTVVSIPGSCWREFTNTGTAVATCLVVCAGDNRARVDWDPTIRNAAAEAGWGRDANGYIAPIDLLGSAPW</sequence>
<accession>A0A381SPP8</accession>
<dbReference type="InterPro" id="IPR011051">
    <property type="entry name" value="RmlC_Cupin_sf"/>
</dbReference>